<gene>
    <name evidence="1" type="ORF">J2S62_002137</name>
</gene>
<evidence type="ECO:0000313" key="2">
    <source>
        <dbReference type="Proteomes" id="UP001183794"/>
    </source>
</evidence>
<protein>
    <submittedName>
        <fullName evidence="1">Uncharacterized protein</fullName>
    </submittedName>
</protein>
<dbReference type="EMBL" id="JAVDYJ010000001">
    <property type="protein sequence ID" value="MDR7347880.1"/>
    <property type="molecule type" value="Genomic_DNA"/>
</dbReference>
<evidence type="ECO:0000313" key="1">
    <source>
        <dbReference type="EMBL" id="MDR7347880.1"/>
    </source>
</evidence>
<organism evidence="1 2">
    <name type="scientific">Enteractinococcus fodinae</name>
    <dbReference type="NCBI Taxonomy" id="684663"/>
    <lineage>
        <taxon>Bacteria</taxon>
        <taxon>Bacillati</taxon>
        <taxon>Actinomycetota</taxon>
        <taxon>Actinomycetes</taxon>
        <taxon>Micrococcales</taxon>
        <taxon>Micrococcaceae</taxon>
    </lineage>
</organism>
<name>A0ABU2B2Q2_9MICC</name>
<sequence length="33" mass="3263">MATPDVRPVGDLPDAIGKTAARALQAAGIDSLA</sequence>
<accession>A0ABU2B2Q2</accession>
<keyword evidence="2" id="KW-1185">Reference proteome</keyword>
<comment type="caution">
    <text evidence="1">The sequence shown here is derived from an EMBL/GenBank/DDBJ whole genome shotgun (WGS) entry which is preliminary data.</text>
</comment>
<dbReference type="Proteomes" id="UP001183794">
    <property type="component" value="Unassembled WGS sequence"/>
</dbReference>
<proteinExistence type="predicted"/>
<reference evidence="1 2" key="1">
    <citation type="submission" date="2023-07" db="EMBL/GenBank/DDBJ databases">
        <title>Sequencing the genomes of 1000 actinobacteria strains.</title>
        <authorList>
            <person name="Klenk H.-P."/>
        </authorList>
    </citation>
    <scope>NUCLEOTIDE SEQUENCE [LARGE SCALE GENOMIC DNA]</scope>
    <source>
        <strain evidence="1 2">DSM 22966</strain>
    </source>
</reference>